<proteinExistence type="predicted"/>
<accession>A0ACC0IXV4</accession>
<name>A0ACC0IXV4_9ERIC</name>
<evidence type="ECO:0000313" key="2">
    <source>
        <dbReference type="Proteomes" id="UP001060215"/>
    </source>
</evidence>
<keyword evidence="2" id="KW-1185">Reference proteome</keyword>
<protein>
    <submittedName>
        <fullName evidence="1">Potassium transporter 7</fullName>
    </submittedName>
</protein>
<dbReference type="EMBL" id="CM045758">
    <property type="protein sequence ID" value="KAI8030031.1"/>
    <property type="molecule type" value="Genomic_DNA"/>
</dbReference>
<organism evidence="1 2">
    <name type="scientific">Camellia lanceoleosa</name>
    <dbReference type="NCBI Taxonomy" id="1840588"/>
    <lineage>
        <taxon>Eukaryota</taxon>
        <taxon>Viridiplantae</taxon>
        <taxon>Streptophyta</taxon>
        <taxon>Embryophyta</taxon>
        <taxon>Tracheophyta</taxon>
        <taxon>Spermatophyta</taxon>
        <taxon>Magnoliopsida</taxon>
        <taxon>eudicotyledons</taxon>
        <taxon>Gunneridae</taxon>
        <taxon>Pentapetalae</taxon>
        <taxon>asterids</taxon>
        <taxon>Ericales</taxon>
        <taxon>Theaceae</taxon>
        <taxon>Camellia</taxon>
    </lineage>
</organism>
<dbReference type="Proteomes" id="UP001060215">
    <property type="component" value="Chromosome 1"/>
</dbReference>
<sequence>MAKNGSVRENGRLLTMDSVESRWVFQDKDKSKIKDEEDDEDLPPQRGMDSDNDDNAKQRLIWSGLGSIHLMSKHLRSLEHNGTTLRTLFVDATKIANGEVSKAGPLVILWMGIVVRSPRLSSELYHISSMFYLQVVLVVKLVS</sequence>
<evidence type="ECO:0000313" key="1">
    <source>
        <dbReference type="EMBL" id="KAI8030031.1"/>
    </source>
</evidence>
<gene>
    <name evidence="1" type="ORF">LOK49_LG01G01788</name>
</gene>
<comment type="caution">
    <text evidence="1">The sequence shown here is derived from an EMBL/GenBank/DDBJ whole genome shotgun (WGS) entry which is preliminary data.</text>
</comment>
<reference evidence="1 2" key="1">
    <citation type="journal article" date="2022" name="Plant J.">
        <title>Chromosome-level genome of Camellia lanceoleosa provides a valuable resource for understanding genome evolution and self-incompatibility.</title>
        <authorList>
            <person name="Gong W."/>
            <person name="Xiao S."/>
            <person name="Wang L."/>
            <person name="Liao Z."/>
            <person name="Chang Y."/>
            <person name="Mo W."/>
            <person name="Hu G."/>
            <person name="Li W."/>
            <person name="Zhao G."/>
            <person name="Zhu H."/>
            <person name="Hu X."/>
            <person name="Ji K."/>
            <person name="Xiang X."/>
            <person name="Song Q."/>
            <person name="Yuan D."/>
            <person name="Jin S."/>
            <person name="Zhang L."/>
        </authorList>
    </citation>
    <scope>NUCLEOTIDE SEQUENCE [LARGE SCALE GENOMIC DNA]</scope>
    <source>
        <strain evidence="1">SQ_2022a</strain>
    </source>
</reference>